<gene>
    <name evidence="2" type="ORF">UFOPK2786_00759</name>
    <name evidence="3" type="ORF">UFOPK3957_00566</name>
    <name evidence="4" type="ORF">UFOPK4061_00175</name>
</gene>
<dbReference type="AlphaFoldDB" id="A0A6J6T0S2"/>
<accession>A0A6J6T0S2</accession>
<sequence length="121" mass="12392">MKVLCSSVLAIEAIVVFLASLVASTNGSVSSRGLAIGVGSGIAVLLVLSVGVLRRPWGVAWGWVMQVIVLSIGFLVPLMFVVGGIFVVLWFIAVRTGTRVDALREAAKAAAEDGAAPEGAA</sequence>
<feature type="transmembrane region" description="Helical" evidence="1">
    <location>
        <begin position="60"/>
        <end position="93"/>
    </location>
</feature>
<dbReference type="InterPro" id="IPR025327">
    <property type="entry name" value="DUF4233"/>
</dbReference>
<evidence type="ECO:0000256" key="1">
    <source>
        <dbReference type="SAM" id="Phobius"/>
    </source>
</evidence>
<keyword evidence="1" id="KW-1133">Transmembrane helix</keyword>
<dbReference type="EMBL" id="CAFBPD010000019">
    <property type="protein sequence ID" value="CAB4998707.1"/>
    <property type="molecule type" value="Genomic_DNA"/>
</dbReference>
<name>A0A6J6T0S2_9ZZZZ</name>
<protein>
    <submittedName>
        <fullName evidence="2">Unannotated protein</fullName>
    </submittedName>
</protein>
<organism evidence="2">
    <name type="scientific">freshwater metagenome</name>
    <dbReference type="NCBI Taxonomy" id="449393"/>
    <lineage>
        <taxon>unclassified sequences</taxon>
        <taxon>metagenomes</taxon>
        <taxon>ecological metagenomes</taxon>
    </lineage>
</organism>
<proteinExistence type="predicted"/>
<feature type="transmembrane region" description="Helical" evidence="1">
    <location>
        <begin position="33"/>
        <end position="53"/>
    </location>
</feature>
<evidence type="ECO:0000313" key="4">
    <source>
        <dbReference type="EMBL" id="CAB4998707.1"/>
    </source>
</evidence>
<dbReference type="EMBL" id="CAEZYW010000097">
    <property type="protein sequence ID" value="CAB4740732.1"/>
    <property type="molecule type" value="Genomic_DNA"/>
</dbReference>
<evidence type="ECO:0000313" key="2">
    <source>
        <dbReference type="EMBL" id="CAB4740732.1"/>
    </source>
</evidence>
<dbReference type="EMBL" id="CAFBOM010000073">
    <property type="protein sequence ID" value="CAB4982910.1"/>
    <property type="molecule type" value="Genomic_DNA"/>
</dbReference>
<evidence type="ECO:0000313" key="3">
    <source>
        <dbReference type="EMBL" id="CAB4982910.1"/>
    </source>
</evidence>
<dbReference type="Pfam" id="PF14017">
    <property type="entry name" value="DUF4233"/>
    <property type="match status" value="1"/>
</dbReference>
<keyword evidence="1" id="KW-0812">Transmembrane</keyword>
<keyword evidence="1" id="KW-0472">Membrane</keyword>
<reference evidence="2" key="1">
    <citation type="submission" date="2020-05" db="EMBL/GenBank/DDBJ databases">
        <authorList>
            <person name="Chiriac C."/>
            <person name="Salcher M."/>
            <person name="Ghai R."/>
            <person name="Kavagutti S V."/>
        </authorList>
    </citation>
    <scope>NUCLEOTIDE SEQUENCE</scope>
</reference>